<keyword evidence="3" id="KW-1185">Reference proteome</keyword>
<dbReference type="Proteomes" id="UP001249851">
    <property type="component" value="Unassembled WGS sequence"/>
</dbReference>
<sequence length="350" mass="37849">MAPWRGSLMELGGLIQVCQSCELVISSDLGLILRITGVISRRLTSNSFPVSVKRRLQTGGKRQTEVAGGFCPPSQEYKKPPQLSIKLQEAGDVPKSTETWRDDHLPIDILLLAVGSCDFLSCFSLLDKPFKSYKKGIGYVYFGGMGDASDLQKLKIALMTCASGAATPGGSLTAVLNAVRVLRPKAAFLVGTCLSLGMEKVRMGDVVISSKLTAEGLRTPVSPLLCSLIQDAPYGWVAPLENPDELKVTVHCNGDILSQSQRENCRCDDICEQYPGAVAIETEGIGVYAAAYDANIEWVIVKGVASYFHQSQPATSEWMSFASTMAASVVAKMLNDPTVFLEWPHYNQGT</sequence>
<dbReference type="InterPro" id="IPR035994">
    <property type="entry name" value="Nucleoside_phosphorylase_sf"/>
</dbReference>
<evidence type="ECO:0000259" key="1">
    <source>
        <dbReference type="Pfam" id="PF01048"/>
    </source>
</evidence>
<dbReference type="InterPro" id="IPR000845">
    <property type="entry name" value="Nucleoside_phosphorylase_d"/>
</dbReference>
<comment type="caution">
    <text evidence="2">The sequence shown here is derived from an EMBL/GenBank/DDBJ whole genome shotgun (WGS) entry which is preliminary data.</text>
</comment>
<dbReference type="Gene3D" id="3.40.50.1580">
    <property type="entry name" value="Nucleoside phosphorylase domain"/>
    <property type="match status" value="1"/>
</dbReference>
<reference evidence="2" key="1">
    <citation type="journal article" date="2023" name="G3 (Bethesda)">
        <title>Whole genome assembly and annotation of the endangered Caribbean coral Acropora cervicornis.</title>
        <authorList>
            <person name="Selwyn J.D."/>
            <person name="Vollmer S.V."/>
        </authorList>
    </citation>
    <scope>NUCLEOTIDE SEQUENCE</scope>
    <source>
        <strain evidence="2">K2</strain>
    </source>
</reference>
<evidence type="ECO:0000313" key="3">
    <source>
        <dbReference type="Proteomes" id="UP001249851"/>
    </source>
</evidence>
<dbReference type="GO" id="GO:0008930">
    <property type="term" value="F:methylthioadenosine nucleosidase activity"/>
    <property type="evidence" value="ECO:0007669"/>
    <property type="project" value="TreeGrafter"/>
</dbReference>
<organism evidence="2 3">
    <name type="scientific">Acropora cervicornis</name>
    <name type="common">Staghorn coral</name>
    <dbReference type="NCBI Taxonomy" id="6130"/>
    <lineage>
        <taxon>Eukaryota</taxon>
        <taxon>Metazoa</taxon>
        <taxon>Cnidaria</taxon>
        <taxon>Anthozoa</taxon>
        <taxon>Hexacorallia</taxon>
        <taxon>Scleractinia</taxon>
        <taxon>Astrocoeniina</taxon>
        <taxon>Acroporidae</taxon>
        <taxon>Acropora</taxon>
    </lineage>
</organism>
<accession>A0AAD9QNS8</accession>
<dbReference type="GO" id="GO:0008782">
    <property type="term" value="F:adenosylhomocysteine nucleosidase activity"/>
    <property type="evidence" value="ECO:0007669"/>
    <property type="project" value="TreeGrafter"/>
</dbReference>
<proteinExistence type="predicted"/>
<dbReference type="PANTHER" id="PTHR46832:SF1">
    <property type="entry name" value="5'-METHYLTHIOADENOSINE_S-ADENOSYLHOMOCYSTEINE NUCLEOSIDASE"/>
    <property type="match status" value="1"/>
</dbReference>
<feature type="domain" description="Nucleoside phosphorylase" evidence="1">
    <location>
        <begin position="168"/>
        <end position="324"/>
    </location>
</feature>
<name>A0AAD9QNS8_ACRCE</name>
<protein>
    <recommendedName>
        <fullName evidence="1">Nucleoside phosphorylase domain-containing protein</fullName>
    </recommendedName>
</protein>
<dbReference type="AlphaFoldDB" id="A0AAD9QNS8"/>
<dbReference type="GO" id="GO:0009116">
    <property type="term" value="P:nucleoside metabolic process"/>
    <property type="evidence" value="ECO:0007669"/>
    <property type="project" value="InterPro"/>
</dbReference>
<evidence type="ECO:0000313" key="2">
    <source>
        <dbReference type="EMBL" id="KAK2564671.1"/>
    </source>
</evidence>
<dbReference type="SUPFAM" id="SSF53167">
    <property type="entry name" value="Purine and uridine phosphorylases"/>
    <property type="match status" value="1"/>
</dbReference>
<dbReference type="GO" id="GO:0005829">
    <property type="term" value="C:cytosol"/>
    <property type="evidence" value="ECO:0007669"/>
    <property type="project" value="TreeGrafter"/>
</dbReference>
<dbReference type="Pfam" id="PF01048">
    <property type="entry name" value="PNP_UDP_1"/>
    <property type="match status" value="1"/>
</dbReference>
<dbReference type="EMBL" id="JARQWQ010000022">
    <property type="protein sequence ID" value="KAK2564671.1"/>
    <property type="molecule type" value="Genomic_DNA"/>
</dbReference>
<dbReference type="PANTHER" id="PTHR46832">
    <property type="entry name" value="5'-METHYLTHIOADENOSINE/S-ADENOSYLHOMOCYSTEINE NUCLEOSIDASE"/>
    <property type="match status" value="1"/>
</dbReference>
<gene>
    <name evidence="2" type="ORF">P5673_012152</name>
</gene>
<dbReference type="GO" id="GO:0019284">
    <property type="term" value="P:L-methionine salvage from S-adenosylmethionine"/>
    <property type="evidence" value="ECO:0007669"/>
    <property type="project" value="TreeGrafter"/>
</dbReference>
<reference evidence="2" key="2">
    <citation type="journal article" date="2023" name="Science">
        <title>Genomic signatures of disease resistance in endangered staghorn corals.</title>
        <authorList>
            <person name="Vollmer S.V."/>
            <person name="Selwyn J.D."/>
            <person name="Despard B.A."/>
            <person name="Roesel C.L."/>
        </authorList>
    </citation>
    <scope>NUCLEOTIDE SEQUENCE</scope>
    <source>
        <strain evidence="2">K2</strain>
    </source>
</reference>